<protein>
    <submittedName>
        <fullName evidence="1">Uncharacterized protein</fullName>
    </submittedName>
</protein>
<accession>A0A375GAN8</accession>
<gene>
    <name evidence="1" type="ORF">CO2235_230062</name>
</gene>
<name>A0A375GAN8_9BURK</name>
<organism evidence="1">
    <name type="scientific">Cupriavidus oxalaticus</name>
    <dbReference type="NCBI Taxonomy" id="96344"/>
    <lineage>
        <taxon>Bacteria</taxon>
        <taxon>Pseudomonadati</taxon>
        <taxon>Pseudomonadota</taxon>
        <taxon>Betaproteobacteria</taxon>
        <taxon>Burkholderiales</taxon>
        <taxon>Burkholderiaceae</taxon>
        <taxon>Cupriavidus</taxon>
    </lineage>
</organism>
<evidence type="ECO:0000313" key="1">
    <source>
        <dbReference type="EMBL" id="SPC14859.1"/>
    </source>
</evidence>
<dbReference type="EMBL" id="OGUS01000124">
    <property type="protein sequence ID" value="SPC14859.1"/>
    <property type="molecule type" value="Genomic_DNA"/>
</dbReference>
<comment type="caution">
    <text evidence="1">The sequence shown here is derived from an EMBL/GenBank/DDBJ whole genome shotgun (WGS) entry which is preliminary data.</text>
</comment>
<dbReference type="Proteomes" id="UP000256862">
    <property type="component" value="Chromosome CO2235"/>
</dbReference>
<dbReference type="AlphaFoldDB" id="A0A375GAN8"/>
<proteinExistence type="predicted"/>
<reference evidence="1" key="1">
    <citation type="submission" date="2018-01" db="EMBL/GenBank/DDBJ databases">
        <authorList>
            <person name="Clerissi C."/>
        </authorList>
    </citation>
    <scope>NUCLEOTIDE SEQUENCE</scope>
    <source>
        <strain evidence="1">Cupriavidus oxalaticus LMG 2235</strain>
    </source>
</reference>
<sequence>MKRQGGVAIITCAHASYVGGVAIEASGGMSL</sequence>